<feature type="domain" description="Ribosomal RNA methyltransferase FtsJ" evidence="1">
    <location>
        <begin position="201"/>
        <end position="262"/>
    </location>
</feature>
<sequence>MSYYILPKINDENIEIQPTDSISDTCELYISHSLFNYYIQSTHEIDQSVKTIIKVNTEIDDTSRMTNKGELLLNNYENIYSLVNPYEFIFSKVPGSRYSVSKLKPTTGLFYEFLEIISTLDIFDQFKDIPSIKTLHITDNYTDINECFEMVREDFNDQLFFFNKVSDENLKLINDKKFHFLFLETKNNNLNEYFISLMEYLVIILKNIEVGGGCIIKINQIFHKPVIDILYFLSSLFEKVYILKPNTSNVTTFEKYIICKGFHSNETNLKNWKINYYRIIIFLKKLENKNILSVININLPYYFTTKINDINNIIGQQQLEALDLITNTLKNKNKDDKIELIQKSNIQKSVAWCEKYKIPCNKFFEKTNIFLPIIKESKEPLSISKEETSTTGEKTDNL</sequence>
<evidence type="ECO:0000259" key="1">
    <source>
        <dbReference type="Pfam" id="PF01728"/>
    </source>
</evidence>
<dbReference type="InterPro" id="IPR002877">
    <property type="entry name" value="RNA_MeTrfase_FtsJ_dom"/>
</dbReference>
<dbReference type="GO" id="GO:0005634">
    <property type="term" value="C:nucleus"/>
    <property type="evidence" value="ECO:0007669"/>
    <property type="project" value="TreeGrafter"/>
</dbReference>
<dbReference type="InterPro" id="IPR050851">
    <property type="entry name" value="mRNA_Cap_2O-Ribose_MeTrfase"/>
</dbReference>
<protein>
    <recommendedName>
        <fullName evidence="1">Ribosomal RNA methyltransferase FtsJ domain-containing protein</fullName>
    </recommendedName>
</protein>
<reference evidence="2" key="1">
    <citation type="journal article" date="2020" name="Nature">
        <title>Giant virus diversity and host interactions through global metagenomics.</title>
        <authorList>
            <person name="Schulz F."/>
            <person name="Roux S."/>
            <person name="Paez-Espino D."/>
            <person name="Jungbluth S."/>
            <person name="Walsh D.A."/>
            <person name="Denef V.J."/>
            <person name="McMahon K.D."/>
            <person name="Konstantinidis K.T."/>
            <person name="Eloe-Fadrosh E.A."/>
            <person name="Kyrpides N.C."/>
            <person name="Woyke T."/>
        </authorList>
    </citation>
    <scope>NUCLEOTIDE SEQUENCE</scope>
    <source>
        <strain evidence="2">GVMAG-S-1101165-79</strain>
    </source>
</reference>
<dbReference type="Gene3D" id="3.40.50.12760">
    <property type="match status" value="1"/>
</dbReference>
<dbReference type="AlphaFoldDB" id="A0A6C0AQF1"/>
<dbReference type="GO" id="GO:0004483">
    <property type="term" value="F:methyltransferase cap1 activity"/>
    <property type="evidence" value="ECO:0007669"/>
    <property type="project" value="TreeGrafter"/>
</dbReference>
<organism evidence="2">
    <name type="scientific">viral metagenome</name>
    <dbReference type="NCBI Taxonomy" id="1070528"/>
    <lineage>
        <taxon>unclassified sequences</taxon>
        <taxon>metagenomes</taxon>
        <taxon>organismal metagenomes</taxon>
    </lineage>
</organism>
<proteinExistence type="predicted"/>
<evidence type="ECO:0000313" key="2">
    <source>
        <dbReference type="EMBL" id="QHS82079.1"/>
    </source>
</evidence>
<dbReference type="EMBL" id="MN740762">
    <property type="protein sequence ID" value="QHS82079.1"/>
    <property type="molecule type" value="Genomic_DNA"/>
</dbReference>
<dbReference type="GO" id="GO:0005737">
    <property type="term" value="C:cytoplasm"/>
    <property type="evidence" value="ECO:0007669"/>
    <property type="project" value="TreeGrafter"/>
</dbReference>
<dbReference type="GO" id="GO:0006370">
    <property type="term" value="P:7-methylguanosine mRNA capping"/>
    <property type="evidence" value="ECO:0007669"/>
    <property type="project" value="TreeGrafter"/>
</dbReference>
<dbReference type="Pfam" id="PF01728">
    <property type="entry name" value="FtsJ"/>
    <property type="match status" value="1"/>
</dbReference>
<dbReference type="PANTHER" id="PTHR16121">
    <property type="entry name" value="CAP-SPECIFIC MRNA (NUCLEOSIDE-2'-O-)-METHYLTRANSFERASE 1-RELATED"/>
    <property type="match status" value="1"/>
</dbReference>
<name>A0A6C0AQF1_9ZZZZ</name>
<dbReference type="GO" id="GO:0032259">
    <property type="term" value="P:methylation"/>
    <property type="evidence" value="ECO:0007669"/>
    <property type="project" value="InterPro"/>
</dbReference>
<accession>A0A6C0AQF1</accession>